<dbReference type="STRING" id="270351.Maq22A_c00540"/>
<accession>A0A0C6EUC2</accession>
<dbReference type="Pfam" id="PF13744">
    <property type="entry name" value="HTH_37"/>
    <property type="match status" value="1"/>
</dbReference>
<evidence type="ECO:0000259" key="1">
    <source>
        <dbReference type="Pfam" id="PF13744"/>
    </source>
</evidence>
<reference evidence="3" key="2">
    <citation type="submission" date="2015-01" db="EMBL/GenBank/DDBJ databases">
        <title>Complete genome sequence of Methylobacterium aquaticum strain 22A.</title>
        <authorList>
            <person name="Tani A."/>
            <person name="Ogura Y."/>
            <person name="Hayashi T."/>
        </authorList>
    </citation>
    <scope>NUCLEOTIDE SEQUENCE [LARGE SCALE GENOMIC DNA]</scope>
    <source>
        <strain evidence="3">MA-22A</strain>
    </source>
</reference>
<evidence type="ECO:0000313" key="2">
    <source>
        <dbReference type="EMBL" id="BAQ43616.1"/>
    </source>
</evidence>
<dbReference type="Gene3D" id="1.10.260.40">
    <property type="entry name" value="lambda repressor-like DNA-binding domains"/>
    <property type="match status" value="1"/>
</dbReference>
<sequence>MSDDGFASVWDAIENTPAEAQTIELRSALMTALARHIRAKEWTGAETARCLGTMEPRVVDRLRGKIDVFPLDDLVALLAAIGLHVELRVSDAT</sequence>
<organism evidence="2 3">
    <name type="scientific">Methylobacterium aquaticum</name>
    <dbReference type="NCBI Taxonomy" id="270351"/>
    <lineage>
        <taxon>Bacteria</taxon>
        <taxon>Pseudomonadati</taxon>
        <taxon>Pseudomonadota</taxon>
        <taxon>Alphaproteobacteria</taxon>
        <taxon>Hyphomicrobiales</taxon>
        <taxon>Methylobacteriaceae</taxon>
        <taxon>Methylobacterium</taxon>
    </lineage>
</organism>
<proteinExistence type="predicted"/>
<dbReference type="InterPro" id="IPR039554">
    <property type="entry name" value="HigA2-like_HTH"/>
</dbReference>
<evidence type="ECO:0000313" key="3">
    <source>
        <dbReference type="Proteomes" id="UP000061432"/>
    </source>
</evidence>
<dbReference type="AlphaFoldDB" id="A0A0C6EUC2"/>
<dbReference type="Proteomes" id="UP000061432">
    <property type="component" value="Chromosome"/>
</dbReference>
<dbReference type="GO" id="GO:0003677">
    <property type="term" value="F:DNA binding"/>
    <property type="evidence" value="ECO:0007669"/>
    <property type="project" value="InterPro"/>
</dbReference>
<dbReference type="EMBL" id="AP014704">
    <property type="protein sequence ID" value="BAQ43616.1"/>
    <property type="molecule type" value="Genomic_DNA"/>
</dbReference>
<dbReference type="RefSeq" id="WP_060845272.1">
    <property type="nucleotide sequence ID" value="NZ_AP014704.1"/>
</dbReference>
<dbReference type="KEGG" id="maqu:Maq22A_c00540"/>
<dbReference type="PATRIC" id="fig|270351.10.peg.106"/>
<feature type="domain" description="HigA2-like helix-turn-helix" evidence="1">
    <location>
        <begin position="17"/>
        <end position="90"/>
    </location>
</feature>
<protein>
    <submittedName>
        <fullName evidence="2">XRE family transcriptional regulator</fullName>
    </submittedName>
</protein>
<dbReference type="InterPro" id="IPR010982">
    <property type="entry name" value="Lambda_DNA-bd_dom_sf"/>
</dbReference>
<gene>
    <name evidence="2" type="ORF">Maq22A_c00540</name>
</gene>
<dbReference type="SUPFAM" id="SSF47413">
    <property type="entry name" value="lambda repressor-like DNA-binding domains"/>
    <property type="match status" value="1"/>
</dbReference>
<name>A0A0C6EUC2_9HYPH</name>
<dbReference type="OrthoDB" id="9788479at2"/>
<reference evidence="2 3" key="1">
    <citation type="journal article" date="2015" name="Genome Announc.">
        <title>Complete Genome Sequence of Methylobacterium aquaticum Strain 22A, Isolated from Racomitrium japonicum Moss.</title>
        <authorList>
            <person name="Tani A."/>
            <person name="Ogura Y."/>
            <person name="Hayashi T."/>
            <person name="Kimbara K."/>
        </authorList>
    </citation>
    <scope>NUCLEOTIDE SEQUENCE [LARGE SCALE GENOMIC DNA]</scope>
    <source>
        <strain evidence="2 3">MA-22A</strain>
    </source>
</reference>